<dbReference type="Proteomes" id="UP001595607">
    <property type="component" value="Unassembled WGS sequence"/>
</dbReference>
<comment type="caution">
    <text evidence="5">The sequence shown here is derived from an EMBL/GenBank/DDBJ whole genome shotgun (WGS) entry which is preliminary data.</text>
</comment>
<dbReference type="PANTHER" id="PTHR43309:SF3">
    <property type="entry name" value="5-OXOPROLINASE SUBUNIT C"/>
    <property type="match status" value="1"/>
</dbReference>
<dbReference type="InterPro" id="IPR029000">
    <property type="entry name" value="Cyclophilin-like_dom_sf"/>
</dbReference>
<name>A0ABV7M9Z9_9PROT</name>
<keyword evidence="1" id="KW-0547">Nucleotide-binding</keyword>
<reference evidence="6" key="1">
    <citation type="journal article" date="2019" name="Int. J. Syst. Evol. Microbiol.">
        <title>The Global Catalogue of Microorganisms (GCM) 10K type strain sequencing project: providing services to taxonomists for standard genome sequencing and annotation.</title>
        <authorList>
            <consortium name="The Broad Institute Genomics Platform"/>
            <consortium name="The Broad Institute Genome Sequencing Center for Infectious Disease"/>
            <person name="Wu L."/>
            <person name="Ma J."/>
        </authorList>
    </citation>
    <scope>NUCLEOTIDE SEQUENCE [LARGE SCALE GENOMIC DNA]</scope>
    <source>
        <strain evidence="6">KCTC 22245</strain>
    </source>
</reference>
<dbReference type="InterPro" id="IPR052708">
    <property type="entry name" value="PxpC"/>
</dbReference>
<evidence type="ECO:0000256" key="1">
    <source>
        <dbReference type="ARBA" id="ARBA00022741"/>
    </source>
</evidence>
<sequence>MTLNVLKPGVQTTVQGSPRTGLRHFGMPWSGPADPLSLAMANRLCGNDLRAPGLEVTFGNFECLFTEERLVAVTGADASVTIDGRPQAMHRALRVGAGERVAIGPAQRGMRIYLATGGGIDVKTAFGSPSTYLPGGFGGHEGRALREGDRLALGRQGPAHEGDATPAELRSVFGTSTILRVVPSAEFERLTAKSRREIFEKPFMAGTQIDRMGIRLKDNPVSLRPAPPMNSAAVFPGTIQCPEGGEPIILGPDAQTTGGYARILSVATVDTYLLGQITPRSQVRFFLKTPEAAVADLVLRERLLESWLGGQSARSFSSA</sequence>
<proteinExistence type="predicted"/>
<accession>A0ABV7M9Z9</accession>
<evidence type="ECO:0000256" key="2">
    <source>
        <dbReference type="ARBA" id="ARBA00022801"/>
    </source>
</evidence>
<dbReference type="RefSeq" id="WP_189577221.1">
    <property type="nucleotide sequence ID" value="NZ_BMXU01000004.1"/>
</dbReference>
<evidence type="ECO:0000256" key="3">
    <source>
        <dbReference type="ARBA" id="ARBA00022840"/>
    </source>
</evidence>
<evidence type="ECO:0000313" key="6">
    <source>
        <dbReference type="Proteomes" id="UP001595607"/>
    </source>
</evidence>
<dbReference type="Pfam" id="PF02626">
    <property type="entry name" value="CT_A_B"/>
    <property type="match status" value="1"/>
</dbReference>
<keyword evidence="6" id="KW-1185">Reference proteome</keyword>
<keyword evidence="3" id="KW-0067">ATP-binding</keyword>
<evidence type="ECO:0000313" key="5">
    <source>
        <dbReference type="EMBL" id="MFC3301176.1"/>
    </source>
</evidence>
<keyword evidence="2" id="KW-0378">Hydrolase</keyword>
<dbReference type="Gene3D" id="2.40.100.10">
    <property type="entry name" value="Cyclophilin-like"/>
    <property type="match status" value="1"/>
</dbReference>
<dbReference type="NCBIfam" id="TIGR00724">
    <property type="entry name" value="urea_amlyse_rel"/>
    <property type="match status" value="1"/>
</dbReference>
<organism evidence="5 6">
    <name type="scientific">Parvularcula lutaonensis</name>
    <dbReference type="NCBI Taxonomy" id="491923"/>
    <lineage>
        <taxon>Bacteria</taxon>
        <taxon>Pseudomonadati</taxon>
        <taxon>Pseudomonadota</taxon>
        <taxon>Alphaproteobacteria</taxon>
        <taxon>Parvularculales</taxon>
        <taxon>Parvularculaceae</taxon>
        <taxon>Parvularcula</taxon>
    </lineage>
</organism>
<dbReference type="PANTHER" id="PTHR43309">
    <property type="entry name" value="5-OXOPROLINASE SUBUNIT C"/>
    <property type="match status" value="1"/>
</dbReference>
<dbReference type="InterPro" id="IPR003778">
    <property type="entry name" value="CT_A_B"/>
</dbReference>
<protein>
    <submittedName>
        <fullName evidence="5">Biotin-dependent carboxyltransferase family protein</fullName>
    </submittedName>
</protein>
<feature type="domain" description="Carboxyltransferase" evidence="4">
    <location>
        <begin position="24"/>
        <end position="303"/>
    </location>
</feature>
<gene>
    <name evidence="5" type="ORF">ACFONP_00340</name>
</gene>
<dbReference type="SMART" id="SM00797">
    <property type="entry name" value="AHS2"/>
    <property type="match status" value="1"/>
</dbReference>
<dbReference type="EMBL" id="JBHRVA010000001">
    <property type="protein sequence ID" value="MFC3301176.1"/>
    <property type="molecule type" value="Genomic_DNA"/>
</dbReference>
<evidence type="ECO:0000259" key="4">
    <source>
        <dbReference type="SMART" id="SM00797"/>
    </source>
</evidence>